<proteinExistence type="predicted"/>
<feature type="region of interest" description="Disordered" evidence="1">
    <location>
        <begin position="281"/>
        <end position="301"/>
    </location>
</feature>
<evidence type="ECO:0000313" key="4">
    <source>
        <dbReference type="Proteomes" id="UP000011713"/>
    </source>
</evidence>
<organism evidence="3 4">
    <name type="scientific">Hyaloperonospora arabidopsidis (strain Emoy2)</name>
    <name type="common">Downy mildew agent</name>
    <name type="synonym">Peronospora arabidopsidis</name>
    <dbReference type="NCBI Taxonomy" id="559515"/>
    <lineage>
        <taxon>Eukaryota</taxon>
        <taxon>Sar</taxon>
        <taxon>Stramenopiles</taxon>
        <taxon>Oomycota</taxon>
        <taxon>Peronosporomycetes</taxon>
        <taxon>Peronosporales</taxon>
        <taxon>Peronosporaceae</taxon>
        <taxon>Hyaloperonospora</taxon>
    </lineage>
</organism>
<dbReference type="Pfam" id="PF16117">
    <property type="entry name" value="DUF4833"/>
    <property type="match status" value="1"/>
</dbReference>
<protein>
    <recommendedName>
        <fullName evidence="2">DUF4833 domain-containing protein</fullName>
    </recommendedName>
</protein>
<dbReference type="InterPro" id="IPR032269">
    <property type="entry name" value="DUF4833"/>
</dbReference>
<dbReference type="VEuPathDB" id="FungiDB:HpaG806828"/>
<dbReference type="InParanoid" id="M4BK95"/>
<evidence type="ECO:0000256" key="1">
    <source>
        <dbReference type="SAM" id="MobiDB-lite"/>
    </source>
</evidence>
<feature type="domain" description="DUF4833" evidence="2">
    <location>
        <begin position="171"/>
        <end position="272"/>
    </location>
</feature>
<reference evidence="3" key="2">
    <citation type="submission" date="2015-06" db="UniProtKB">
        <authorList>
            <consortium name="EnsemblProtists"/>
        </authorList>
    </citation>
    <scope>IDENTIFICATION</scope>
    <source>
        <strain evidence="3">Emoy2</strain>
    </source>
</reference>
<sequence>MSWLWGNETTEQAQFVVSALQGELDERESKIKALEAALKREQQDLTTLLEDEMKELEMRRQVLQKELEDVNALILDKKELLLESKTDRIKQKKKKKKNQNQKSDTAKMEGGACNEAEKETRQLIETKKEEEKSHVAAIRLTCADVTDSKKKVLPMDQHLEQVAEDEPNVAFIIQRSNNSNTVVYAGCKSADGDSLDRSNPIKVYWIMFEKEGKPREELNMIERTTAYGVTSKPSDVPGEFMVAIASLRDRDCILRLDEHGNVMALTTIDGKKDVGTCIREEKEQVDEGERERNEAKTSVFA</sequence>
<feature type="compositionally biased region" description="Basic residues" evidence="1">
    <location>
        <begin position="90"/>
        <end position="99"/>
    </location>
</feature>
<accession>M4BK95</accession>
<dbReference type="OMA" id="WLWGNET"/>
<keyword evidence="4" id="KW-1185">Reference proteome</keyword>
<dbReference type="AlphaFoldDB" id="M4BK95"/>
<dbReference type="eggNOG" id="ENOG502R7VQ">
    <property type="taxonomic scope" value="Eukaryota"/>
</dbReference>
<evidence type="ECO:0000259" key="2">
    <source>
        <dbReference type="Pfam" id="PF16117"/>
    </source>
</evidence>
<name>M4BK95_HYAAE</name>
<evidence type="ECO:0000313" key="3">
    <source>
        <dbReference type="EnsemblProtists" id="HpaP806828"/>
    </source>
</evidence>
<feature type="compositionally biased region" description="Basic and acidic residues" evidence="1">
    <location>
        <begin position="281"/>
        <end position="295"/>
    </location>
</feature>
<dbReference type="EnsemblProtists" id="HpaT806828">
    <property type="protein sequence ID" value="HpaP806828"/>
    <property type="gene ID" value="HpaG806828"/>
</dbReference>
<feature type="region of interest" description="Disordered" evidence="1">
    <location>
        <begin position="88"/>
        <end position="117"/>
    </location>
</feature>
<reference evidence="4" key="1">
    <citation type="journal article" date="2010" name="Science">
        <title>Signatures of adaptation to obligate biotrophy in the Hyaloperonospora arabidopsidis genome.</title>
        <authorList>
            <person name="Baxter L."/>
            <person name="Tripathy S."/>
            <person name="Ishaque N."/>
            <person name="Boot N."/>
            <person name="Cabral A."/>
            <person name="Kemen E."/>
            <person name="Thines M."/>
            <person name="Ah-Fong A."/>
            <person name="Anderson R."/>
            <person name="Badejoko W."/>
            <person name="Bittner-Eddy P."/>
            <person name="Boore J.L."/>
            <person name="Chibucos M.C."/>
            <person name="Coates M."/>
            <person name="Dehal P."/>
            <person name="Delehaunty K."/>
            <person name="Dong S."/>
            <person name="Downton P."/>
            <person name="Dumas B."/>
            <person name="Fabro G."/>
            <person name="Fronick C."/>
            <person name="Fuerstenberg S.I."/>
            <person name="Fulton L."/>
            <person name="Gaulin E."/>
            <person name="Govers F."/>
            <person name="Hughes L."/>
            <person name="Humphray S."/>
            <person name="Jiang R.H."/>
            <person name="Judelson H."/>
            <person name="Kamoun S."/>
            <person name="Kyung K."/>
            <person name="Meijer H."/>
            <person name="Minx P."/>
            <person name="Morris P."/>
            <person name="Nelson J."/>
            <person name="Phuntumart V."/>
            <person name="Qutob D."/>
            <person name="Rehmany A."/>
            <person name="Rougon-Cardoso A."/>
            <person name="Ryden P."/>
            <person name="Torto-Alalibo T."/>
            <person name="Studholme D."/>
            <person name="Wang Y."/>
            <person name="Win J."/>
            <person name="Wood J."/>
            <person name="Clifton S.W."/>
            <person name="Rogers J."/>
            <person name="Van den Ackerveken G."/>
            <person name="Jones J.D."/>
            <person name="McDowell J.M."/>
            <person name="Beynon J."/>
            <person name="Tyler B.M."/>
        </authorList>
    </citation>
    <scope>NUCLEOTIDE SEQUENCE [LARGE SCALE GENOMIC DNA]</scope>
    <source>
        <strain evidence="4">Emoy2</strain>
    </source>
</reference>
<dbReference type="EMBL" id="JH598349">
    <property type="status" value="NOT_ANNOTATED_CDS"/>
    <property type="molecule type" value="Genomic_DNA"/>
</dbReference>
<dbReference type="Proteomes" id="UP000011713">
    <property type="component" value="Unassembled WGS sequence"/>
</dbReference>
<dbReference type="HOGENOM" id="CLU_861861_0_0_1"/>